<organism evidence="1 2">
    <name type="scientific">Helianthus annuus</name>
    <name type="common">Common sunflower</name>
    <dbReference type="NCBI Taxonomy" id="4232"/>
    <lineage>
        <taxon>Eukaryota</taxon>
        <taxon>Viridiplantae</taxon>
        <taxon>Streptophyta</taxon>
        <taxon>Embryophyta</taxon>
        <taxon>Tracheophyta</taxon>
        <taxon>Spermatophyta</taxon>
        <taxon>Magnoliopsida</taxon>
        <taxon>eudicotyledons</taxon>
        <taxon>Gunneridae</taxon>
        <taxon>Pentapetalae</taxon>
        <taxon>asterids</taxon>
        <taxon>campanulids</taxon>
        <taxon>Asterales</taxon>
        <taxon>Asteraceae</taxon>
        <taxon>Asteroideae</taxon>
        <taxon>Heliantheae alliance</taxon>
        <taxon>Heliantheae</taxon>
        <taxon>Helianthus</taxon>
    </lineage>
</organism>
<dbReference type="EMBL" id="CM007890">
    <property type="protein sequence ID" value="OTG35805.1"/>
    <property type="molecule type" value="Genomic_DNA"/>
</dbReference>
<keyword evidence="2" id="KW-1185">Reference proteome</keyword>
<evidence type="ECO:0000313" key="2">
    <source>
        <dbReference type="Proteomes" id="UP000215914"/>
    </source>
</evidence>
<sequence length="69" mass="7988">MSEEFSFGSCNIFKTYLPCRYHNLFTYLGSIRFITCLDVGPRPHSRIISSNNCAYPSQNILLVSFKYII</sequence>
<evidence type="ECO:0000313" key="1">
    <source>
        <dbReference type="EMBL" id="OTG35805.1"/>
    </source>
</evidence>
<dbReference type="Proteomes" id="UP000215914">
    <property type="component" value="Chromosome 1"/>
</dbReference>
<gene>
    <name evidence="1" type="ORF">HannXRQ_Chr01g0000731</name>
</gene>
<reference evidence="2" key="1">
    <citation type="journal article" date="2017" name="Nature">
        <title>The sunflower genome provides insights into oil metabolism, flowering and Asterid evolution.</title>
        <authorList>
            <person name="Badouin H."/>
            <person name="Gouzy J."/>
            <person name="Grassa C.J."/>
            <person name="Murat F."/>
            <person name="Staton S.E."/>
            <person name="Cottret L."/>
            <person name="Lelandais-Briere C."/>
            <person name="Owens G.L."/>
            <person name="Carrere S."/>
            <person name="Mayjonade B."/>
            <person name="Legrand L."/>
            <person name="Gill N."/>
            <person name="Kane N.C."/>
            <person name="Bowers J.E."/>
            <person name="Hubner S."/>
            <person name="Bellec A."/>
            <person name="Berard A."/>
            <person name="Berges H."/>
            <person name="Blanchet N."/>
            <person name="Boniface M.C."/>
            <person name="Brunel D."/>
            <person name="Catrice O."/>
            <person name="Chaidir N."/>
            <person name="Claudel C."/>
            <person name="Donnadieu C."/>
            <person name="Faraut T."/>
            <person name="Fievet G."/>
            <person name="Helmstetter N."/>
            <person name="King M."/>
            <person name="Knapp S.J."/>
            <person name="Lai Z."/>
            <person name="Le Paslier M.C."/>
            <person name="Lippi Y."/>
            <person name="Lorenzon L."/>
            <person name="Mandel J.R."/>
            <person name="Marage G."/>
            <person name="Marchand G."/>
            <person name="Marquand E."/>
            <person name="Bret-Mestries E."/>
            <person name="Morien E."/>
            <person name="Nambeesan S."/>
            <person name="Nguyen T."/>
            <person name="Pegot-Espagnet P."/>
            <person name="Pouilly N."/>
            <person name="Raftis F."/>
            <person name="Sallet E."/>
            <person name="Schiex T."/>
            <person name="Thomas J."/>
            <person name="Vandecasteele C."/>
            <person name="Vares D."/>
            <person name="Vear F."/>
            <person name="Vautrin S."/>
            <person name="Crespi M."/>
            <person name="Mangin B."/>
            <person name="Burke J.M."/>
            <person name="Salse J."/>
            <person name="Munos S."/>
            <person name="Vincourt P."/>
            <person name="Rieseberg L.H."/>
            <person name="Langlade N.B."/>
        </authorList>
    </citation>
    <scope>NUCLEOTIDE SEQUENCE [LARGE SCALE GENOMIC DNA]</scope>
    <source>
        <strain evidence="2">cv. SF193</strain>
    </source>
</reference>
<dbReference type="InParanoid" id="A0A251VJK3"/>
<accession>A0A251VJK3</accession>
<protein>
    <submittedName>
        <fullName evidence="1">Uncharacterized protein</fullName>
    </submittedName>
</protein>
<dbReference type="AlphaFoldDB" id="A0A251VJK3"/>
<name>A0A251VJK3_HELAN</name>
<proteinExistence type="predicted"/>